<dbReference type="OrthoDB" id="3854688at2"/>
<dbReference type="AlphaFoldDB" id="A0A1I3YUH5"/>
<feature type="region of interest" description="Disordered" evidence="1">
    <location>
        <begin position="49"/>
        <end position="111"/>
    </location>
</feature>
<evidence type="ECO:0000256" key="2">
    <source>
        <dbReference type="SAM" id="Phobius"/>
    </source>
</evidence>
<dbReference type="EMBL" id="FOSG01000005">
    <property type="protein sequence ID" value="SFK35514.1"/>
    <property type="molecule type" value="Genomic_DNA"/>
</dbReference>
<gene>
    <name evidence="3" type="ORF">SAMN05192584_105208</name>
</gene>
<keyword evidence="2" id="KW-0472">Membrane</keyword>
<feature type="compositionally biased region" description="Basic and acidic residues" evidence="1">
    <location>
        <begin position="66"/>
        <end position="111"/>
    </location>
</feature>
<keyword evidence="2" id="KW-0812">Transmembrane</keyword>
<dbReference type="Proteomes" id="UP000198928">
    <property type="component" value="Unassembled WGS sequence"/>
</dbReference>
<reference evidence="4" key="1">
    <citation type="submission" date="2016-10" db="EMBL/GenBank/DDBJ databases">
        <authorList>
            <person name="Varghese N."/>
            <person name="Submissions S."/>
        </authorList>
    </citation>
    <scope>NUCLEOTIDE SEQUENCE [LARGE SCALE GENOMIC DNA]</scope>
    <source>
        <strain evidence="4">PL19</strain>
    </source>
</reference>
<evidence type="ECO:0000313" key="4">
    <source>
        <dbReference type="Proteomes" id="UP000198928"/>
    </source>
</evidence>
<feature type="region of interest" description="Disordered" evidence="1">
    <location>
        <begin position="1"/>
        <end position="27"/>
    </location>
</feature>
<protein>
    <submittedName>
        <fullName evidence="3">Uncharacterized protein</fullName>
    </submittedName>
</protein>
<feature type="transmembrane region" description="Helical" evidence="2">
    <location>
        <begin position="170"/>
        <end position="190"/>
    </location>
</feature>
<feature type="compositionally biased region" description="Pro residues" evidence="1">
    <location>
        <begin position="202"/>
        <end position="218"/>
    </location>
</feature>
<feature type="region of interest" description="Disordered" evidence="1">
    <location>
        <begin position="194"/>
        <end position="240"/>
    </location>
</feature>
<feature type="compositionally biased region" description="Polar residues" evidence="1">
    <location>
        <begin position="229"/>
        <end position="240"/>
    </location>
</feature>
<evidence type="ECO:0000256" key="1">
    <source>
        <dbReference type="SAM" id="MobiDB-lite"/>
    </source>
</evidence>
<evidence type="ECO:0000313" key="3">
    <source>
        <dbReference type="EMBL" id="SFK35514.1"/>
    </source>
</evidence>
<keyword evidence="4" id="KW-1185">Reference proteome</keyword>
<feature type="region of interest" description="Disordered" evidence="1">
    <location>
        <begin position="133"/>
        <end position="162"/>
    </location>
</feature>
<proteinExistence type="predicted"/>
<accession>A0A1I3YUH5</accession>
<name>A0A1I3YUH5_9ACTN</name>
<dbReference type="RefSeq" id="WP_093849096.1">
    <property type="nucleotide sequence ID" value="NZ_FOSG01000005.1"/>
</dbReference>
<sequence length="240" mass="25560">MPEDVGGQPHQSGEEPDDRDRAAADDAFASVVFDESFVRAALIHEPTAAERTMAAAQSPSETEAALAHDDQYGYGPWRDDPEGAEHDRDAGAEDAGGRDGGADDGGDHGRYRYGRLEFADRLDHLEYVEDTEYPEDAGYAAYTEEAEGRDGPHGSPPRPYRGHVRWQRPVAWVLAVVMGVGIVAMAFAAVHRGASGQRQQTPPEPPPATSGVDAPPPAGRSGALPSLSGHYSTSSLDGRT</sequence>
<organism evidence="3 4">
    <name type="scientific">Streptomyces pini</name>
    <dbReference type="NCBI Taxonomy" id="1520580"/>
    <lineage>
        <taxon>Bacteria</taxon>
        <taxon>Bacillati</taxon>
        <taxon>Actinomycetota</taxon>
        <taxon>Actinomycetes</taxon>
        <taxon>Kitasatosporales</taxon>
        <taxon>Streptomycetaceae</taxon>
        <taxon>Streptomyces</taxon>
    </lineage>
</organism>
<keyword evidence="2" id="KW-1133">Transmembrane helix</keyword>